<dbReference type="PANTHER" id="PTHR37323">
    <property type="entry name" value="GCN5-RELATED N-ACETYLTRANSFERASE"/>
    <property type="match status" value="1"/>
</dbReference>
<evidence type="ECO:0000256" key="6">
    <source>
        <dbReference type="ARBA" id="ARBA00038095"/>
    </source>
</evidence>
<comment type="function">
    <text evidence="9">Catalyzes the first step in the biosynthesis of ornithine lipids, which are phosphorus-free membrane lipids. Catalyzes the 3-hydroxyacyl-acyl carrier protein-dependent acylation of ornithine to form lyso-ornithine lipid (LOL).</text>
</comment>
<evidence type="ECO:0000256" key="2">
    <source>
        <dbReference type="ARBA" id="ARBA00022516"/>
    </source>
</evidence>
<name>A0A1I6H2S7_9RHOB</name>
<protein>
    <recommendedName>
        <fullName evidence="8">L-ornithine N(alpha)-acyltransferase</fullName>
        <ecNumber evidence="7">2.3.2.30</ecNumber>
    </recommendedName>
</protein>
<dbReference type="STRING" id="670154.SAMN04488002_2422"/>
<keyword evidence="3 11" id="KW-0808">Transferase</keyword>
<reference evidence="12" key="1">
    <citation type="submission" date="2016-10" db="EMBL/GenBank/DDBJ databases">
        <authorList>
            <person name="Varghese N."/>
            <person name="Submissions S."/>
        </authorList>
    </citation>
    <scope>NUCLEOTIDE SEQUENCE [LARGE SCALE GENOMIC DNA]</scope>
    <source>
        <strain evidence="12">DSM 26921</strain>
    </source>
</reference>
<evidence type="ECO:0000256" key="5">
    <source>
        <dbReference type="ARBA" id="ARBA00023315"/>
    </source>
</evidence>
<gene>
    <name evidence="11" type="ORF">SAMN04488002_2422</name>
</gene>
<keyword evidence="4" id="KW-0443">Lipid metabolism</keyword>
<dbReference type="InterPro" id="IPR016181">
    <property type="entry name" value="Acyl_CoA_acyltransferase"/>
</dbReference>
<dbReference type="PANTHER" id="PTHR37323:SF1">
    <property type="entry name" value="L-ORNITHINE N(ALPHA)-ACYLTRANSFERASE"/>
    <property type="match status" value="1"/>
</dbReference>
<dbReference type="AlphaFoldDB" id="A0A1I6H2S7"/>
<organism evidence="11 12">
    <name type="scientific">Litoreibacter janthinus</name>
    <dbReference type="NCBI Taxonomy" id="670154"/>
    <lineage>
        <taxon>Bacteria</taxon>
        <taxon>Pseudomonadati</taxon>
        <taxon>Pseudomonadota</taxon>
        <taxon>Alphaproteobacteria</taxon>
        <taxon>Rhodobacterales</taxon>
        <taxon>Roseobacteraceae</taxon>
        <taxon>Litoreibacter</taxon>
    </lineage>
</organism>
<dbReference type="OrthoDB" id="9787072at2"/>
<evidence type="ECO:0000256" key="8">
    <source>
        <dbReference type="ARBA" id="ARBA00039866"/>
    </source>
</evidence>
<dbReference type="EC" id="2.3.2.30" evidence="7"/>
<comment type="similarity">
    <text evidence="6">Belongs to the acetyltransferase family. OlsB subfamily.</text>
</comment>
<dbReference type="SUPFAM" id="SSF55729">
    <property type="entry name" value="Acyl-CoA N-acyltransferases (Nat)"/>
    <property type="match status" value="1"/>
</dbReference>
<evidence type="ECO:0000256" key="3">
    <source>
        <dbReference type="ARBA" id="ARBA00022679"/>
    </source>
</evidence>
<keyword evidence="12" id="KW-1185">Reference proteome</keyword>
<dbReference type="RefSeq" id="WP_090217086.1">
    <property type="nucleotide sequence ID" value="NZ_FOYO01000001.1"/>
</dbReference>
<dbReference type="GO" id="GO:0043810">
    <property type="term" value="F:ornithine-acyl [acyl carrier protein] N-acyltransferase activity"/>
    <property type="evidence" value="ECO:0007669"/>
    <property type="project" value="UniProtKB-EC"/>
</dbReference>
<dbReference type="EMBL" id="FOYO01000001">
    <property type="protein sequence ID" value="SFR48776.1"/>
    <property type="molecule type" value="Genomic_DNA"/>
</dbReference>
<evidence type="ECO:0000313" key="11">
    <source>
        <dbReference type="EMBL" id="SFR48776.1"/>
    </source>
</evidence>
<dbReference type="Gene3D" id="3.40.630.30">
    <property type="match status" value="1"/>
</dbReference>
<evidence type="ECO:0000256" key="4">
    <source>
        <dbReference type="ARBA" id="ARBA00023098"/>
    </source>
</evidence>
<evidence type="ECO:0000256" key="7">
    <source>
        <dbReference type="ARBA" id="ARBA00039058"/>
    </source>
</evidence>
<dbReference type="GO" id="GO:0006629">
    <property type="term" value="P:lipid metabolic process"/>
    <property type="evidence" value="ECO:0007669"/>
    <property type="project" value="UniProtKB-KW"/>
</dbReference>
<dbReference type="InterPro" id="IPR052351">
    <property type="entry name" value="Ornithine_N-alpha-AT"/>
</dbReference>
<evidence type="ECO:0000256" key="10">
    <source>
        <dbReference type="ARBA" id="ARBA00047785"/>
    </source>
</evidence>
<comment type="pathway">
    <text evidence="1">Lipid metabolism.</text>
</comment>
<evidence type="ECO:0000256" key="9">
    <source>
        <dbReference type="ARBA" id="ARBA00045724"/>
    </source>
</evidence>
<accession>A0A1I6H2S7</accession>
<comment type="catalytic activity">
    <reaction evidence="10">
        <text>a (3R)-hydroxyacyl-[ACP] + L-ornithine = a lyso-ornithine lipid + holo-[ACP] + H(+)</text>
        <dbReference type="Rhea" id="RHEA:20633"/>
        <dbReference type="Rhea" id="RHEA-COMP:9685"/>
        <dbReference type="Rhea" id="RHEA-COMP:9945"/>
        <dbReference type="ChEBI" id="CHEBI:15378"/>
        <dbReference type="ChEBI" id="CHEBI:46911"/>
        <dbReference type="ChEBI" id="CHEBI:64479"/>
        <dbReference type="ChEBI" id="CHEBI:78827"/>
        <dbReference type="ChEBI" id="CHEBI:138482"/>
        <dbReference type="EC" id="2.3.2.30"/>
    </reaction>
    <physiologicalReaction direction="left-to-right" evidence="10">
        <dbReference type="Rhea" id="RHEA:20634"/>
    </physiologicalReaction>
</comment>
<sequence length="261" mass="29356">MTQAPPQFETRLARSETDLLALQHLRYTVFVEELGGAGAGVDHAAKLERDAFDPHFDHLMLIDNARPEGAGQVVGAYRLMRCEALPDAMPFYSEGEYDISPLRTSGRRLLELGRSCLHRDYRGGAAMFHLWQALSDYVAEHRIEILFGVASFHGTDVGKVAQSLSYLHHAHLAPPELRPRAKVYQRMNLVDPDEIDRPKAMKDTPALIKAYLRLGGVVGDGAFIDREFNTIDVCLVMDAARMSQKHRDIYARKRGSQKDKQ</sequence>
<evidence type="ECO:0000313" key="12">
    <source>
        <dbReference type="Proteomes" id="UP000199658"/>
    </source>
</evidence>
<keyword evidence="2" id="KW-0444">Lipid biosynthesis</keyword>
<proteinExistence type="inferred from homology"/>
<evidence type="ECO:0000256" key="1">
    <source>
        <dbReference type="ARBA" id="ARBA00005189"/>
    </source>
</evidence>
<dbReference type="Pfam" id="PF13444">
    <property type="entry name" value="Acetyltransf_5"/>
    <property type="match status" value="1"/>
</dbReference>
<dbReference type="Proteomes" id="UP000199658">
    <property type="component" value="Unassembled WGS sequence"/>
</dbReference>
<keyword evidence="5 11" id="KW-0012">Acyltransferase</keyword>